<sequence length="426" mass="46013">MGSERLLSRTARLVSSAPAAALAETVARRSYGRLVALLAARSGDIAGAEDALADAFAAALEHWPAGGVPANPEAWLLTTARRRQIDAARRAKLRGEKADEVTHHIETLALGQGERHAIPDERLRLMFACAHPALDVSVRAPLILQATLGFDAGAIASAFLVSPAAMSQRLVRAKLKIKQAGIPFSIPEPEELPGRLDAVLEAVYAVYAEGWADPEGSQARERNLSGEGIWLGRLLVSLLPDEPEVLGLLSLMLHAEARREARRGRSGDYIPLEQQDTSLWNGVLIEEAEALLAEAGRSGRIGRYQLEAALQSAHAHRRICATTDWAAIATLYEALVLLTASPVAAINHAVALARLEGPEAGLAALDEVVRDRRIADYQPYWAARADLLVRAARPEEARDAYSRAIGLESDPAIRRYLQRRQADLGA</sequence>
<dbReference type="SUPFAM" id="SSF88946">
    <property type="entry name" value="Sigma2 domain of RNA polymerase sigma factors"/>
    <property type="match status" value="1"/>
</dbReference>
<evidence type="ECO:0000259" key="2">
    <source>
        <dbReference type="Pfam" id="PF20239"/>
    </source>
</evidence>
<accession>A0A2S9Q739</accession>
<protein>
    <submittedName>
        <fullName evidence="3">RNA polymerase subunit sigma-70</fullName>
    </submittedName>
</protein>
<dbReference type="Gene3D" id="1.10.1740.10">
    <property type="match status" value="1"/>
</dbReference>
<dbReference type="InterPro" id="IPR007627">
    <property type="entry name" value="RNA_pol_sigma70_r2"/>
</dbReference>
<gene>
    <name evidence="3" type="ORF">C5L14_22185</name>
</gene>
<keyword evidence="4" id="KW-1185">Reference proteome</keyword>
<proteinExistence type="predicted"/>
<dbReference type="PANTHER" id="PTHR47756:SF2">
    <property type="entry name" value="BLL6612 PROTEIN"/>
    <property type="match status" value="1"/>
</dbReference>
<dbReference type="OrthoDB" id="9780299at2"/>
<evidence type="ECO:0000313" key="4">
    <source>
        <dbReference type="Proteomes" id="UP000237682"/>
    </source>
</evidence>
<dbReference type="GO" id="GO:0003700">
    <property type="term" value="F:DNA-binding transcription factor activity"/>
    <property type="evidence" value="ECO:0007669"/>
    <property type="project" value="InterPro"/>
</dbReference>
<dbReference type="Pfam" id="PF20239">
    <property type="entry name" value="DUF6596"/>
    <property type="match status" value="1"/>
</dbReference>
<reference evidence="3 4" key="1">
    <citation type="submission" date="2018-02" db="EMBL/GenBank/DDBJ databases">
        <title>Whole genome sequencing of endophytic bacterium.</title>
        <authorList>
            <person name="Eedara R."/>
            <person name="Podile A.R."/>
        </authorList>
    </citation>
    <scope>NUCLEOTIDE SEQUENCE [LARGE SCALE GENOMIC DNA]</scope>
    <source>
        <strain evidence="3 4">RP1T</strain>
    </source>
</reference>
<dbReference type="PANTHER" id="PTHR47756">
    <property type="entry name" value="BLL6612 PROTEIN-RELATED"/>
    <property type="match status" value="1"/>
</dbReference>
<dbReference type="SUPFAM" id="SSF88659">
    <property type="entry name" value="Sigma3 and sigma4 domains of RNA polymerase sigma factors"/>
    <property type="match status" value="1"/>
</dbReference>
<dbReference type="InterPro" id="IPR013325">
    <property type="entry name" value="RNA_pol_sigma_r2"/>
</dbReference>
<dbReference type="EMBL" id="PUEJ01000009">
    <property type="protein sequence ID" value="PRH85173.1"/>
    <property type="molecule type" value="Genomic_DNA"/>
</dbReference>
<name>A0A2S9Q739_9HYPH</name>
<dbReference type="GO" id="GO:0006352">
    <property type="term" value="P:DNA-templated transcription initiation"/>
    <property type="evidence" value="ECO:0007669"/>
    <property type="project" value="InterPro"/>
</dbReference>
<feature type="domain" description="DUF6596" evidence="2">
    <location>
        <begin position="195"/>
        <end position="295"/>
    </location>
</feature>
<dbReference type="InterPro" id="IPR046531">
    <property type="entry name" value="DUF6596"/>
</dbReference>
<feature type="domain" description="RNA polymerase sigma-70 region 2" evidence="1">
    <location>
        <begin position="28"/>
        <end position="92"/>
    </location>
</feature>
<evidence type="ECO:0000259" key="1">
    <source>
        <dbReference type="Pfam" id="PF04542"/>
    </source>
</evidence>
<dbReference type="InterPro" id="IPR013324">
    <property type="entry name" value="RNA_pol_sigma_r3/r4-like"/>
</dbReference>
<dbReference type="Proteomes" id="UP000237682">
    <property type="component" value="Unassembled WGS sequence"/>
</dbReference>
<dbReference type="AlphaFoldDB" id="A0A2S9Q739"/>
<comment type="caution">
    <text evidence="3">The sequence shown here is derived from an EMBL/GenBank/DDBJ whole genome shotgun (WGS) entry which is preliminary data.</text>
</comment>
<dbReference type="Pfam" id="PF04542">
    <property type="entry name" value="Sigma70_r2"/>
    <property type="match status" value="1"/>
</dbReference>
<organism evidence="3 4">
    <name type="scientific">Labrys okinawensis</name>
    <dbReference type="NCBI Taxonomy" id="346911"/>
    <lineage>
        <taxon>Bacteria</taxon>
        <taxon>Pseudomonadati</taxon>
        <taxon>Pseudomonadota</taxon>
        <taxon>Alphaproteobacteria</taxon>
        <taxon>Hyphomicrobiales</taxon>
        <taxon>Xanthobacteraceae</taxon>
        <taxon>Labrys</taxon>
    </lineage>
</organism>
<evidence type="ECO:0000313" key="3">
    <source>
        <dbReference type="EMBL" id="PRH85173.1"/>
    </source>
</evidence>